<comment type="caution">
    <text evidence="1">The sequence shown here is derived from an EMBL/GenBank/DDBJ whole genome shotgun (WGS) entry which is preliminary data.</text>
</comment>
<evidence type="ECO:0000313" key="2">
    <source>
        <dbReference type="Proteomes" id="UP001141806"/>
    </source>
</evidence>
<protein>
    <submittedName>
        <fullName evidence="1">Uncharacterized protein</fullName>
    </submittedName>
</protein>
<name>A0A9Q0JX12_9MAGN</name>
<proteinExistence type="predicted"/>
<dbReference type="EMBL" id="JAMYWD010000011">
    <property type="protein sequence ID" value="KAJ4955819.1"/>
    <property type="molecule type" value="Genomic_DNA"/>
</dbReference>
<keyword evidence="2" id="KW-1185">Reference proteome</keyword>
<reference evidence="1" key="1">
    <citation type="journal article" date="2023" name="Plant J.">
        <title>The genome of the king protea, Protea cynaroides.</title>
        <authorList>
            <person name="Chang J."/>
            <person name="Duong T.A."/>
            <person name="Schoeman C."/>
            <person name="Ma X."/>
            <person name="Roodt D."/>
            <person name="Barker N."/>
            <person name="Li Z."/>
            <person name="Van de Peer Y."/>
            <person name="Mizrachi E."/>
        </authorList>
    </citation>
    <scope>NUCLEOTIDE SEQUENCE</scope>
    <source>
        <tissue evidence="1">Young leaves</tissue>
    </source>
</reference>
<dbReference type="AlphaFoldDB" id="A0A9Q0JX12"/>
<accession>A0A9Q0JX12</accession>
<evidence type="ECO:0000313" key="1">
    <source>
        <dbReference type="EMBL" id="KAJ4955819.1"/>
    </source>
</evidence>
<dbReference type="Proteomes" id="UP001141806">
    <property type="component" value="Unassembled WGS sequence"/>
</dbReference>
<gene>
    <name evidence="1" type="ORF">NE237_012602</name>
</gene>
<organism evidence="1 2">
    <name type="scientific">Protea cynaroides</name>
    <dbReference type="NCBI Taxonomy" id="273540"/>
    <lineage>
        <taxon>Eukaryota</taxon>
        <taxon>Viridiplantae</taxon>
        <taxon>Streptophyta</taxon>
        <taxon>Embryophyta</taxon>
        <taxon>Tracheophyta</taxon>
        <taxon>Spermatophyta</taxon>
        <taxon>Magnoliopsida</taxon>
        <taxon>Proteales</taxon>
        <taxon>Proteaceae</taxon>
        <taxon>Protea</taxon>
    </lineage>
</organism>
<sequence length="102" mass="11483">MVDLIGLLGTNPVKEQETKQECGSMVVVWPSNDISGELQRFACLPSLDRVHNPDAVDLEPEPNSESLMEPWLGFLQRENLSSEIVDNARSLAKSRTDREDMR</sequence>